<evidence type="ECO:0000256" key="1">
    <source>
        <dbReference type="SAM" id="MobiDB-lite"/>
    </source>
</evidence>
<dbReference type="Proteomes" id="UP000243723">
    <property type="component" value="Unassembled WGS sequence"/>
</dbReference>
<keyword evidence="3" id="KW-1185">Reference proteome</keyword>
<feature type="region of interest" description="Disordered" evidence="1">
    <location>
        <begin position="372"/>
        <end position="403"/>
    </location>
</feature>
<dbReference type="AlphaFoldDB" id="A0A2P7Z2Q0"/>
<evidence type="ECO:0000313" key="3">
    <source>
        <dbReference type="Proteomes" id="UP000243723"/>
    </source>
</evidence>
<name>A0A2P7Z2Q0_9PEZI</name>
<dbReference type="InterPro" id="IPR032675">
    <property type="entry name" value="LRR_dom_sf"/>
</dbReference>
<sequence length="513" mass="57553">MHINALPLEVLHQIFKEAATSNKKEGVTFTYGLGHANTPIQSNKLTRHVRGPVSADSLRWDSTSSIRQVCRLWHDWAIRHALRDLYLRRWRGSERWAELPIERRKYDIYELIDRPTGCAVYRDPYGSLRQTAQFFADYPELTDRVERLWFNGFYTPESEALIFKVLRSCKYLTNISIPWTMLRHGSGQDWLHLLGIANNEDVPVESLELQAVCLPDMMTYSPDVSFDKHPLNDPRVSFANLKRLKLIGNTTFMPVNDADLLKIAETATNLGEFHVTCLSTVTIAGVMAIVKASSQTLRVLDHSPRSDDGFYHPDPGVLAEGDHACEILTSCPNLHDLSISIPSMCADLFANESVKWSGECQVRALKLCSDPSCSTSPGTSPVMSNREAIRRRTSSSSSSSEARSLFASRTRAGELQKLLDQARALTVARERHRKRLDIELFFADCIFDPAERVVHGDFAIAEVVSYGNWPSAKVRSGKGPYGSTGLYGKGDGDWECVSEGEWARGVEGGWVRV</sequence>
<proteinExistence type="predicted"/>
<comment type="caution">
    <text evidence="2">The sequence shown here is derived from an EMBL/GenBank/DDBJ whole genome shotgun (WGS) entry which is preliminary data.</text>
</comment>
<dbReference type="Gene3D" id="3.80.10.10">
    <property type="entry name" value="Ribonuclease Inhibitor"/>
    <property type="match status" value="1"/>
</dbReference>
<evidence type="ECO:0000313" key="2">
    <source>
        <dbReference type="EMBL" id="PSK42487.1"/>
    </source>
</evidence>
<accession>A0A2P7Z2Q0</accession>
<gene>
    <name evidence="2" type="ORF">B9Z65_4401</name>
</gene>
<feature type="compositionally biased region" description="Low complexity" evidence="1">
    <location>
        <begin position="394"/>
        <end position="403"/>
    </location>
</feature>
<organism evidence="2 3">
    <name type="scientific">Elsinoe australis</name>
    <dbReference type="NCBI Taxonomy" id="40998"/>
    <lineage>
        <taxon>Eukaryota</taxon>
        <taxon>Fungi</taxon>
        <taxon>Dikarya</taxon>
        <taxon>Ascomycota</taxon>
        <taxon>Pezizomycotina</taxon>
        <taxon>Dothideomycetes</taxon>
        <taxon>Dothideomycetidae</taxon>
        <taxon>Myriangiales</taxon>
        <taxon>Elsinoaceae</taxon>
        <taxon>Elsinoe</taxon>
    </lineage>
</organism>
<dbReference type="EMBL" id="NHZQ01000335">
    <property type="protein sequence ID" value="PSK42487.1"/>
    <property type="molecule type" value="Genomic_DNA"/>
</dbReference>
<dbReference type="OrthoDB" id="5283561at2759"/>
<evidence type="ECO:0008006" key="4">
    <source>
        <dbReference type="Google" id="ProtNLM"/>
    </source>
</evidence>
<reference evidence="2 3" key="1">
    <citation type="submission" date="2017-05" db="EMBL/GenBank/DDBJ databases">
        <title>Draft genome sequence of Elsinoe australis.</title>
        <authorList>
            <person name="Cheng Q."/>
        </authorList>
    </citation>
    <scope>NUCLEOTIDE SEQUENCE [LARGE SCALE GENOMIC DNA]</scope>
    <source>
        <strain evidence="2 3">NL1</strain>
    </source>
</reference>
<feature type="compositionally biased region" description="Polar residues" evidence="1">
    <location>
        <begin position="372"/>
        <end position="383"/>
    </location>
</feature>
<protein>
    <recommendedName>
        <fullName evidence="4">F-box domain-containing protein</fullName>
    </recommendedName>
</protein>